<proteinExistence type="predicted"/>
<dbReference type="EMBL" id="EAAA01002411">
    <property type="status" value="NOT_ANNOTATED_CDS"/>
    <property type="molecule type" value="Genomic_DNA"/>
</dbReference>
<keyword evidence="2" id="KW-1185">Reference proteome</keyword>
<dbReference type="AlphaFoldDB" id="F6VAK1"/>
<dbReference type="HOGENOM" id="CLU_2746505_0_0_1"/>
<reference evidence="2" key="1">
    <citation type="journal article" date="2002" name="Science">
        <title>The draft genome of Ciona intestinalis: insights into chordate and vertebrate origins.</title>
        <authorList>
            <person name="Dehal P."/>
            <person name="Satou Y."/>
            <person name="Campbell R.K."/>
            <person name="Chapman J."/>
            <person name="Degnan B."/>
            <person name="De Tomaso A."/>
            <person name="Davidson B."/>
            <person name="Di Gregorio A."/>
            <person name="Gelpke M."/>
            <person name="Goodstein D.M."/>
            <person name="Harafuji N."/>
            <person name="Hastings K.E."/>
            <person name="Ho I."/>
            <person name="Hotta K."/>
            <person name="Huang W."/>
            <person name="Kawashima T."/>
            <person name="Lemaire P."/>
            <person name="Martinez D."/>
            <person name="Meinertzhagen I.A."/>
            <person name="Necula S."/>
            <person name="Nonaka M."/>
            <person name="Putnam N."/>
            <person name="Rash S."/>
            <person name="Saiga H."/>
            <person name="Satake M."/>
            <person name="Terry A."/>
            <person name="Yamada L."/>
            <person name="Wang H.G."/>
            <person name="Awazu S."/>
            <person name="Azumi K."/>
            <person name="Boore J."/>
            <person name="Branno M."/>
            <person name="Chin-Bow S."/>
            <person name="DeSantis R."/>
            <person name="Doyle S."/>
            <person name="Francino P."/>
            <person name="Keys D.N."/>
            <person name="Haga S."/>
            <person name="Hayashi H."/>
            <person name="Hino K."/>
            <person name="Imai K.S."/>
            <person name="Inaba K."/>
            <person name="Kano S."/>
            <person name="Kobayashi K."/>
            <person name="Kobayashi M."/>
            <person name="Lee B.I."/>
            <person name="Makabe K.W."/>
            <person name="Manohar C."/>
            <person name="Matassi G."/>
            <person name="Medina M."/>
            <person name="Mochizuki Y."/>
            <person name="Mount S."/>
            <person name="Morishita T."/>
            <person name="Miura S."/>
            <person name="Nakayama A."/>
            <person name="Nishizaka S."/>
            <person name="Nomoto H."/>
            <person name="Ohta F."/>
            <person name="Oishi K."/>
            <person name="Rigoutsos I."/>
            <person name="Sano M."/>
            <person name="Sasaki A."/>
            <person name="Sasakura Y."/>
            <person name="Shoguchi E."/>
            <person name="Shin-i T."/>
            <person name="Spagnuolo A."/>
            <person name="Stainier D."/>
            <person name="Suzuki M.M."/>
            <person name="Tassy O."/>
            <person name="Takatori N."/>
            <person name="Tokuoka M."/>
            <person name="Yagi K."/>
            <person name="Yoshizaki F."/>
            <person name="Wada S."/>
            <person name="Zhang C."/>
            <person name="Hyatt P.D."/>
            <person name="Larimer F."/>
            <person name="Detter C."/>
            <person name="Doggett N."/>
            <person name="Glavina T."/>
            <person name="Hawkins T."/>
            <person name="Richardson P."/>
            <person name="Lucas S."/>
            <person name="Kohara Y."/>
            <person name="Levine M."/>
            <person name="Satoh N."/>
            <person name="Rokhsar D.S."/>
        </authorList>
    </citation>
    <scope>NUCLEOTIDE SEQUENCE [LARGE SCALE GENOMIC DNA]</scope>
</reference>
<dbReference type="Proteomes" id="UP000008144">
    <property type="component" value="Chromosome 7"/>
</dbReference>
<reference evidence="1" key="4">
    <citation type="submission" date="2025-09" db="UniProtKB">
        <authorList>
            <consortium name="Ensembl"/>
        </authorList>
    </citation>
    <scope>IDENTIFICATION</scope>
</reference>
<accession>F6VAK1</accession>
<reference evidence="1" key="2">
    <citation type="journal article" date="2008" name="Genome Biol.">
        <title>Improved genome assembly and evidence-based global gene model set for the chordate Ciona intestinalis: new insight into intron and operon populations.</title>
        <authorList>
            <person name="Satou Y."/>
            <person name="Mineta K."/>
            <person name="Ogasawara M."/>
            <person name="Sasakura Y."/>
            <person name="Shoguchi E."/>
            <person name="Ueno K."/>
            <person name="Yamada L."/>
            <person name="Matsumoto J."/>
            <person name="Wasserscheid J."/>
            <person name="Dewar K."/>
            <person name="Wiley G.B."/>
            <person name="Macmil S.L."/>
            <person name="Roe B.A."/>
            <person name="Zeller R.W."/>
            <person name="Hastings K.E."/>
            <person name="Lemaire P."/>
            <person name="Lindquist E."/>
            <person name="Endo T."/>
            <person name="Hotta K."/>
            <person name="Inaba K."/>
        </authorList>
    </citation>
    <scope>NUCLEOTIDE SEQUENCE [LARGE SCALE GENOMIC DNA]</scope>
    <source>
        <strain evidence="1">wild type</strain>
    </source>
</reference>
<dbReference type="Ensembl" id="ENSCINT00000022812.2">
    <property type="protein sequence ID" value="ENSCINP00000022566.2"/>
    <property type="gene ID" value="ENSCING00000011939.2"/>
</dbReference>
<protein>
    <recommendedName>
        <fullName evidence="3">Thioredoxin domain-containing protein</fullName>
    </recommendedName>
</protein>
<evidence type="ECO:0000313" key="1">
    <source>
        <dbReference type="Ensembl" id="ENSCINP00000022566.2"/>
    </source>
</evidence>
<sequence>EEDFVEFIKAKERLSNDSQKTATFWQDIPNVQYLHQLTNETWQSFVKENSKVLITIYYAGCPNCEVIRKEL</sequence>
<name>F6VAK1_CIOIN</name>
<reference evidence="1" key="3">
    <citation type="submission" date="2025-08" db="UniProtKB">
        <authorList>
            <consortium name="Ensembl"/>
        </authorList>
    </citation>
    <scope>IDENTIFICATION</scope>
</reference>
<evidence type="ECO:0000313" key="2">
    <source>
        <dbReference type="Proteomes" id="UP000008144"/>
    </source>
</evidence>
<organism evidence="1 2">
    <name type="scientific">Ciona intestinalis</name>
    <name type="common">Transparent sea squirt</name>
    <name type="synonym">Ascidia intestinalis</name>
    <dbReference type="NCBI Taxonomy" id="7719"/>
    <lineage>
        <taxon>Eukaryota</taxon>
        <taxon>Metazoa</taxon>
        <taxon>Chordata</taxon>
        <taxon>Tunicata</taxon>
        <taxon>Ascidiacea</taxon>
        <taxon>Phlebobranchia</taxon>
        <taxon>Cionidae</taxon>
        <taxon>Ciona</taxon>
    </lineage>
</organism>
<dbReference type="InParanoid" id="F6VAK1"/>
<evidence type="ECO:0008006" key="3">
    <source>
        <dbReference type="Google" id="ProtNLM"/>
    </source>
</evidence>